<dbReference type="EMBL" id="CP036287">
    <property type="protein sequence ID" value="QDU67603.1"/>
    <property type="molecule type" value="Genomic_DNA"/>
</dbReference>
<sequence>MSARSRLIVVANRLPVHRVKRASGSGWETSPGGLVSALAPMLREREGAWVGWPGYAGEAPRPFEHERMSLIPVGLSRSDLDGFYLGFSNATLWPLYHDAVRYPEYHRRWWAPYVDVNNRFAKITARHVADGDLVWVQDYQLQLVPLMLRQRKPGVRIGFFLHIPFPPVELFAQLPWRQQLLEGLLGADVVGFQTKVGAQNFVRAARRFAGARGHEGLLEHRGRRIQVRHFPISIDYAAIDSAARRPEVAQAAAEIRKHTAGGRKLLLGVDRLDYTKGIDLRLRAFETLLERYENSNDVACFVQIAVPSREHSPEYADMRTRIEQLVGHINGTYSERGLTPVHYLYRNIPFDELLAYYLAADAMVVTPLRDGMNLVAKEYVATRFDNAGALVLSEFAGAAQELKQAIQVNPHDVDGIAAALDQALTMPQDEIERRMRSMRSRVRRHDVYAWASSFVEAMAS</sequence>
<evidence type="ECO:0000256" key="3">
    <source>
        <dbReference type="ARBA" id="ARBA00022679"/>
    </source>
</evidence>
<gene>
    <name evidence="10" type="primary">otsA</name>
    <name evidence="10" type="ORF">Pla133_26910</name>
</gene>
<evidence type="ECO:0000256" key="4">
    <source>
        <dbReference type="ARBA" id="ARBA00052754"/>
    </source>
</evidence>
<proteinExistence type="inferred from homology"/>
<dbReference type="SUPFAM" id="SSF53756">
    <property type="entry name" value="UDP-Glycosyltransferase/glycogen phosphorylase"/>
    <property type="match status" value="1"/>
</dbReference>
<evidence type="ECO:0000256" key="7">
    <source>
        <dbReference type="ARBA" id="ARBA00066821"/>
    </source>
</evidence>
<dbReference type="EC" id="2.4.1.213" evidence="7"/>
<evidence type="ECO:0000256" key="9">
    <source>
        <dbReference type="ARBA" id="ARBA00080497"/>
    </source>
</evidence>
<evidence type="ECO:0000256" key="5">
    <source>
        <dbReference type="ARBA" id="ARBA00055920"/>
    </source>
</evidence>
<evidence type="ECO:0000256" key="2">
    <source>
        <dbReference type="ARBA" id="ARBA00022676"/>
    </source>
</evidence>
<organism evidence="10 11">
    <name type="scientific">Engelhardtia mirabilis</name>
    <dbReference type="NCBI Taxonomy" id="2528011"/>
    <lineage>
        <taxon>Bacteria</taxon>
        <taxon>Pseudomonadati</taxon>
        <taxon>Planctomycetota</taxon>
        <taxon>Planctomycetia</taxon>
        <taxon>Planctomycetia incertae sedis</taxon>
        <taxon>Engelhardtia</taxon>
    </lineage>
</organism>
<comment type="similarity">
    <text evidence="1">Belongs to the glycosyltransferase 20 family.</text>
</comment>
<comment type="pathway">
    <text evidence="6">Glycan metabolism; glucosylglycerol biosynthesis.</text>
</comment>
<name>A0A518BKX7_9BACT</name>
<evidence type="ECO:0000256" key="6">
    <source>
        <dbReference type="ARBA" id="ARBA00060702"/>
    </source>
</evidence>
<dbReference type="GO" id="GO:0033828">
    <property type="term" value="F:glucosylglycerol-phosphate synthase activity"/>
    <property type="evidence" value="ECO:0007669"/>
    <property type="project" value="UniProtKB-EC"/>
</dbReference>
<dbReference type="Pfam" id="PF00982">
    <property type="entry name" value="Glyco_transf_20"/>
    <property type="match status" value="1"/>
</dbReference>
<dbReference type="Gene3D" id="3.40.50.2000">
    <property type="entry name" value="Glycogen Phosphorylase B"/>
    <property type="match status" value="2"/>
</dbReference>
<dbReference type="GO" id="GO:0003825">
    <property type="term" value="F:alpha,alpha-trehalose-phosphate synthase (UDP-forming) activity"/>
    <property type="evidence" value="ECO:0007669"/>
    <property type="project" value="TreeGrafter"/>
</dbReference>
<dbReference type="PANTHER" id="PTHR10788">
    <property type="entry name" value="TREHALOSE-6-PHOSPHATE SYNTHASE"/>
    <property type="match status" value="1"/>
</dbReference>
<comment type="catalytic activity">
    <reaction evidence="4">
        <text>ADP-alpha-D-glucose + sn-glycerol 3-phosphate = 2-O-(alpha-D-glucopyranosyl)-sn-glycerol 3-phosphate + ADP + H(+)</text>
        <dbReference type="Rhea" id="RHEA:12881"/>
        <dbReference type="ChEBI" id="CHEBI:15378"/>
        <dbReference type="ChEBI" id="CHEBI:57498"/>
        <dbReference type="ChEBI" id="CHEBI:57597"/>
        <dbReference type="ChEBI" id="CHEBI:87089"/>
        <dbReference type="ChEBI" id="CHEBI:456216"/>
        <dbReference type="EC" id="2.4.1.213"/>
    </reaction>
</comment>
<dbReference type="FunFam" id="3.40.50.2000:FF:000010">
    <property type="entry name" value="Alpha,alpha-trehalose-phosphate synthase"/>
    <property type="match status" value="1"/>
</dbReference>
<reference evidence="10 11" key="1">
    <citation type="submission" date="2019-02" db="EMBL/GenBank/DDBJ databases">
        <title>Deep-cultivation of Planctomycetes and their phenomic and genomic characterization uncovers novel biology.</title>
        <authorList>
            <person name="Wiegand S."/>
            <person name="Jogler M."/>
            <person name="Boedeker C."/>
            <person name="Pinto D."/>
            <person name="Vollmers J."/>
            <person name="Rivas-Marin E."/>
            <person name="Kohn T."/>
            <person name="Peeters S.H."/>
            <person name="Heuer A."/>
            <person name="Rast P."/>
            <person name="Oberbeckmann S."/>
            <person name="Bunk B."/>
            <person name="Jeske O."/>
            <person name="Meyerdierks A."/>
            <person name="Storesund J.E."/>
            <person name="Kallscheuer N."/>
            <person name="Luecker S."/>
            <person name="Lage O.M."/>
            <person name="Pohl T."/>
            <person name="Merkel B.J."/>
            <person name="Hornburger P."/>
            <person name="Mueller R.-W."/>
            <person name="Bruemmer F."/>
            <person name="Labrenz M."/>
            <person name="Spormann A.M."/>
            <person name="Op den Camp H."/>
            <person name="Overmann J."/>
            <person name="Amann R."/>
            <person name="Jetten M.S.M."/>
            <person name="Mascher T."/>
            <person name="Medema M.H."/>
            <person name="Devos D.P."/>
            <person name="Kaster A.-K."/>
            <person name="Ovreas L."/>
            <person name="Rohde M."/>
            <person name="Galperin M.Y."/>
            <person name="Jogler C."/>
        </authorList>
    </citation>
    <scope>NUCLEOTIDE SEQUENCE [LARGE SCALE GENOMIC DNA]</scope>
    <source>
        <strain evidence="10 11">Pla133</strain>
    </source>
</reference>
<keyword evidence="2 10" id="KW-0328">Glycosyltransferase</keyword>
<dbReference type="KEGG" id="pbap:Pla133_26910"/>
<comment type="function">
    <text evidence="5">Involved in salt tolerance by producing GG-phosphate from ADP-glucose and glycerol-3-phosphate (G3P), an intermediate in the synthesis of the osmolyte glucosylglycerol (GG).</text>
</comment>
<dbReference type="InterPro" id="IPR001830">
    <property type="entry name" value="Glyco_trans_20"/>
</dbReference>
<dbReference type="PANTHER" id="PTHR10788:SF106">
    <property type="entry name" value="BCDNA.GH08860"/>
    <property type="match status" value="1"/>
</dbReference>
<dbReference type="GO" id="GO:0005992">
    <property type="term" value="P:trehalose biosynthetic process"/>
    <property type="evidence" value="ECO:0007669"/>
    <property type="project" value="InterPro"/>
</dbReference>
<accession>A0A518BKX7</accession>
<dbReference type="Proteomes" id="UP000316921">
    <property type="component" value="Chromosome"/>
</dbReference>
<keyword evidence="11" id="KW-1185">Reference proteome</keyword>
<evidence type="ECO:0000256" key="8">
    <source>
        <dbReference type="ARBA" id="ARBA00069974"/>
    </source>
</evidence>
<evidence type="ECO:0000313" key="11">
    <source>
        <dbReference type="Proteomes" id="UP000316921"/>
    </source>
</evidence>
<dbReference type="GO" id="GO:0005829">
    <property type="term" value="C:cytosol"/>
    <property type="evidence" value="ECO:0007669"/>
    <property type="project" value="TreeGrafter"/>
</dbReference>
<dbReference type="CDD" id="cd03788">
    <property type="entry name" value="GT20_TPS"/>
    <property type="match status" value="1"/>
</dbReference>
<dbReference type="AlphaFoldDB" id="A0A518BKX7"/>
<evidence type="ECO:0000313" key="10">
    <source>
        <dbReference type="EMBL" id="QDU67603.1"/>
    </source>
</evidence>
<evidence type="ECO:0000256" key="1">
    <source>
        <dbReference type="ARBA" id="ARBA00008799"/>
    </source>
</evidence>
<dbReference type="GO" id="GO:0004805">
    <property type="term" value="F:trehalose-phosphatase activity"/>
    <property type="evidence" value="ECO:0007669"/>
    <property type="project" value="TreeGrafter"/>
</dbReference>
<keyword evidence="3 10" id="KW-0808">Transferase</keyword>
<protein>
    <recommendedName>
        <fullName evidence="8">Glucosylglycerol-phosphate synthase</fullName>
        <ecNumber evidence="7">2.4.1.213</ecNumber>
    </recommendedName>
    <alternativeName>
        <fullName evidence="9">Glucosyl-glycerol-phosphate synthase</fullName>
    </alternativeName>
</protein>